<evidence type="ECO:0000256" key="1">
    <source>
        <dbReference type="SAM" id="MobiDB-lite"/>
    </source>
</evidence>
<protein>
    <submittedName>
        <fullName evidence="3">Uncharacterized protein</fullName>
    </submittedName>
</protein>
<feature type="chain" id="PRO_5046120392" evidence="2">
    <location>
        <begin position="40"/>
        <end position="165"/>
    </location>
</feature>
<dbReference type="EMBL" id="JBBUTG010000025">
    <property type="protein sequence ID" value="MEK8034164.1"/>
    <property type="molecule type" value="Genomic_DNA"/>
</dbReference>
<evidence type="ECO:0000313" key="4">
    <source>
        <dbReference type="Proteomes" id="UP001371218"/>
    </source>
</evidence>
<dbReference type="InterPro" id="IPR058513">
    <property type="entry name" value="DUF8200"/>
</dbReference>
<feature type="compositionally biased region" description="Polar residues" evidence="1">
    <location>
        <begin position="156"/>
        <end position="165"/>
    </location>
</feature>
<gene>
    <name evidence="3" type="ORF">AACH06_25340</name>
</gene>
<name>A0ABU9BW18_9BURK</name>
<organism evidence="3 4">
    <name type="scientific">Ideonella lacteola</name>
    <dbReference type="NCBI Taxonomy" id="2984193"/>
    <lineage>
        <taxon>Bacteria</taxon>
        <taxon>Pseudomonadati</taxon>
        <taxon>Pseudomonadota</taxon>
        <taxon>Betaproteobacteria</taxon>
        <taxon>Burkholderiales</taxon>
        <taxon>Sphaerotilaceae</taxon>
        <taxon>Ideonella</taxon>
    </lineage>
</organism>
<evidence type="ECO:0000256" key="2">
    <source>
        <dbReference type="SAM" id="SignalP"/>
    </source>
</evidence>
<proteinExistence type="predicted"/>
<dbReference type="RefSeq" id="WP_341428591.1">
    <property type="nucleotide sequence ID" value="NZ_JBBUTG010000025.1"/>
</dbReference>
<keyword evidence="2" id="KW-0732">Signal</keyword>
<feature type="region of interest" description="Disordered" evidence="1">
    <location>
        <begin position="127"/>
        <end position="165"/>
    </location>
</feature>
<sequence>MNTTIGTLSSTDRRPSLQHWALWCALGAACAGVPAAASAAGKGDEPRVVGHTYRIALLAPYTGPQPVLAGSILWRCEADQRHCTAVSTMSAPTVGWCGFVVSTLGWATGFGMVDGPALSREQLAECNRQAPNRPQTLKPDAAQAAGRLVTPRPPLTITQPPARQP</sequence>
<keyword evidence="4" id="KW-1185">Reference proteome</keyword>
<dbReference type="Proteomes" id="UP001371218">
    <property type="component" value="Unassembled WGS sequence"/>
</dbReference>
<evidence type="ECO:0000313" key="3">
    <source>
        <dbReference type="EMBL" id="MEK8034164.1"/>
    </source>
</evidence>
<reference evidence="3 4" key="1">
    <citation type="submission" date="2024-04" db="EMBL/GenBank/DDBJ databases">
        <title>Novel species of the genus Ideonella isolated from streams.</title>
        <authorList>
            <person name="Lu H."/>
        </authorList>
    </citation>
    <scope>NUCLEOTIDE SEQUENCE [LARGE SCALE GENOMIC DNA]</scope>
    <source>
        <strain evidence="3 4">DXS29W</strain>
    </source>
</reference>
<comment type="caution">
    <text evidence="3">The sequence shown here is derived from an EMBL/GenBank/DDBJ whole genome shotgun (WGS) entry which is preliminary data.</text>
</comment>
<dbReference type="Pfam" id="PF26624">
    <property type="entry name" value="DUF8200"/>
    <property type="match status" value="1"/>
</dbReference>
<accession>A0ABU9BW18</accession>
<feature type="signal peptide" evidence="2">
    <location>
        <begin position="1"/>
        <end position="39"/>
    </location>
</feature>